<dbReference type="InterPro" id="IPR001680">
    <property type="entry name" value="WD40_rpt"/>
</dbReference>
<dbReference type="InterPro" id="IPR011009">
    <property type="entry name" value="Kinase-like_dom_sf"/>
</dbReference>
<gene>
    <name evidence="5" type="ORF">TR140021</name>
</gene>
<dbReference type="InterPro" id="IPR036372">
    <property type="entry name" value="BEACH_dom_sf"/>
</dbReference>
<name>A0A0X3NU87_SCHSO</name>
<reference evidence="5" key="1">
    <citation type="submission" date="2016-01" db="EMBL/GenBank/DDBJ databases">
        <title>Reference transcriptome for the parasite Schistocephalus solidus: insights into the molecular evolution of parasitism.</title>
        <authorList>
            <person name="Hebert F.O."/>
            <person name="Grambauer S."/>
            <person name="Barber I."/>
            <person name="Landry C.R."/>
            <person name="Aubin-Horth N."/>
        </authorList>
    </citation>
    <scope>NUCLEOTIDE SEQUENCE</scope>
</reference>
<dbReference type="InterPro" id="IPR015943">
    <property type="entry name" value="WD40/YVTN_repeat-like_dom_sf"/>
</dbReference>
<dbReference type="PANTHER" id="PTHR46866">
    <property type="entry name" value="GH12955P"/>
    <property type="match status" value="1"/>
</dbReference>
<evidence type="ECO:0000256" key="2">
    <source>
        <dbReference type="PROSITE-ProRule" id="PRU00221"/>
    </source>
</evidence>
<evidence type="ECO:0000256" key="3">
    <source>
        <dbReference type="SAM" id="MobiDB-lite"/>
    </source>
</evidence>
<dbReference type="SUPFAM" id="SSF56112">
    <property type="entry name" value="Protein kinase-like (PK-like)"/>
    <property type="match status" value="1"/>
</dbReference>
<sequence length="1992" mass="215418">MSHDGGPRLKWKFAPISPDLKLLQRSPVTRSGGPLSETLSGLQIDELNSCWSSTFHQFARAPGLSIKLEGCNLIQASDLAKKTLGLFAQSVVGSKAFSDFRFADLEAACQLNGQSLFNVLRFSPGIFRDEFIFLFIVYQIICKLEQFHVHEVHHLGLDLTNVYIDGDFRVQLGPPDIDALKESAVHESALFPEKATELLTAPISSNFPKVSLGWILNNVSNYDYLMFINRLAGRKPGDPSASAILPWVTDFSVENGGYRDLTKTKFRLKKGESQLDATYRSHSWQHQISPLHAAEESSSGSREQTPLDVLATAVWDSSSSTTETFAYLPVTPARRVDGVNTEDAAFLPHHLLDIMPNLAYFTYKARQTPIPVLQKYVRPIYRPEEFPSSMARLYASTPEECIPEFFSDPSIFYSLHADMPDLGLPEWCTSAEDFLAYHRRILESTEVSRNLHHWIDLTFGYKLLGEAAVEAKNVHLELVGAQRALRSTAGVACLFTIPHPRRLLPCELSRFFGPGCAVNNWRPTTAAATAVVCENASQNATEVTENNSRRSADTIQLPPAYNPLELVERYEEICTFLGMTCGAMPPELDRSIDEPTMEQLDAHSVEALLRRDVEAVGCLIVELAVHSSLSGYSVDVGIHRHHEERLKRARELFCAHRDFIPSCLRSGIEAILRCGVHASAPSVSEPLHIPSIRHLRTFFFTFPKHIIDFHHQGLGLSIARGDARTPDQLRTLISELHFDSIGTPGRLLRVFMPAATQNQFTGAAFTALNSFPMEALPMLLSLLYRAPHSLCVIDSLRSGRLITFICALGGKEATEKYILPLLRHIFQPQSLQRLGTSVSALYSRYFLRLLLQTTSPRAFLTTILPLLALGLASISSTEGDVTAAPASEESDLDVPQDSSCHMTLSEKETFARWLHVAELSPAVRYFLETFLPPGGLHNGDGDSDRLEESGTTAASCSSTISSVPPVAAAQGSLLWLASLLGPVACARRVVTTLLQSLAVCYRGPTQLAPCGGPLRTTLLNPCRPSIKSPLPMPVCMSGRPLVGDRAASASLRCLERVASLYGFRVILDLFLPAVCAAVTHAVNTTSRRAASTQEVGQWTVEAEARLISTLVLLHQFVTYLPAQHLMDHLQDRILHQCLMGAMTIAGRLDSTFPSGVVGRRALIYKIIDAVYVIGVLVGFENTRNQITDAFRLFFSLFDRTVVNPDSATAATTMTPQDPPRLERPILFSLGSEQDASDSPCSLLPRPLASNTDAQQSPEETMSSNISQNPVPPMFVVQLDRHTSALTVSAPKCVPSPGPHLQAPQMPCETIFPASVTSETSSVSSSTSLCEKAVGAVADDNQMPIPVKSNTGASLTALTYRSSAAFAEFRSVFTAELAHMAYIPFCRLAGGDHLDNSLDNIDIVRRLVNEHEAVLAATAVVGQSAASPYSFKATAPPTQQTSDETATSAPSWGSGKGERPKMAINSEYEARLVARPSISKSSATHLQGSWVDYFSSTMTGFPDLPVERLSFQGKRLISFTGHCGAVRCITALPLENSFVTCGQDRMVQLWSLSLARQLSCRSAPAAVDVASSSVDSRTQCAPRFLFAEHKRPVFAALYLPFPGLVASNDASLLLWDPVTGKKVTAFYSPTTAQNGGLDEIGLFSTASSGETCLPTPLSAMSTSPVFLSSLLCGDEAGHLLLVDPRSSPRSAIALRIFALAASSDSLLKFTSTGFTSQRLSSELTSAYLPITSTRTHLNEPLTGGLFTGLRSPGPIRSLSAIGDGMTVVCGFDSGLMSAVDLRSGQVLALWCSHSDAVSQICTHQSGWFVSSSPDRSIAFWRLHGGTLDCFRSFVHTRAASCSCSPDVLRNLQHATETSQSSPPNRTMSVSSLVALAPQGSSLVVAGPSAASLQNPLETLAKTGGGTSAATAAASSSLLSSSAPSASNGIGSLSGLPGSCLGAYRPSSLRELDFHWLGHVGPELLRGQLTALSVLPESQSFLVGSASGALSLLY</sequence>
<feature type="region of interest" description="Disordered" evidence="3">
    <location>
        <begin position="1430"/>
        <end position="1459"/>
    </location>
</feature>
<feature type="compositionally biased region" description="Polar residues" evidence="3">
    <location>
        <begin position="1435"/>
        <end position="1450"/>
    </location>
</feature>
<dbReference type="PROSITE" id="PS50294">
    <property type="entry name" value="WD_REPEATS_REGION"/>
    <property type="match status" value="1"/>
</dbReference>
<comment type="subcellular location">
    <subcellularLocation>
        <location evidence="1">Cytoplasmic vesicle</location>
        <location evidence="1">Autophagosome</location>
    </subcellularLocation>
</comment>
<dbReference type="PROSITE" id="PS50197">
    <property type="entry name" value="BEACH"/>
    <property type="match status" value="1"/>
</dbReference>
<dbReference type="PROSITE" id="PS50082">
    <property type="entry name" value="WD_REPEATS_2"/>
    <property type="match status" value="1"/>
</dbReference>
<dbReference type="SMART" id="SM01026">
    <property type="entry name" value="Beach"/>
    <property type="match status" value="1"/>
</dbReference>
<keyword evidence="2" id="KW-0853">WD repeat</keyword>
<feature type="domain" description="BEACH" evidence="4">
    <location>
        <begin position="199"/>
        <end position="527"/>
    </location>
</feature>
<dbReference type="Pfam" id="PF02138">
    <property type="entry name" value="Beach"/>
    <property type="match status" value="2"/>
</dbReference>
<dbReference type="PANTHER" id="PTHR46866:SF1">
    <property type="entry name" value="GH12955P"/>
    <property type="match status" value="1"/>
</dbReference>
<organism evidence="5">
    <name type="scientific">Schistocephalus solidus</name>
    <name type="common">Tapeworm</name>
    <dbReference type="NCBI Taxonomy" id="70667"/>
    <lineage>
        <taxon>Eukaryota</taxon>
        <taxon>Metazoa</taxon>
        <taxon>Spiralia</taxon>
        <taxon>Lophotrochozoa</taxon>
        <taxon>Platyhelminthes</taxon>
        <taxon>Cestoda</taxon>
        <taxon>Eucestoda</taxon>
        <taxon>Diphyllobothriidea</taxon>
        <taxon>Diphyllobothriidae</taxon>
        <taxon>Schistocephalus</taxon>
    </lineage>
</organism>
<dbReference type="InterPro" id="IPR036322">
    <property type="entry name" value="WD40_repeat_dom_sf"/>
</dbReference>
<feature type="compositionally biased region" description="Polar residues" evidence="3">
    <location>
        <begin position="1248"/>
        <end position="1268"/>
    </location>
</feature>
<feature type="region of interest" description="Disordered" evidence="3">
    <location>
        <begin position="1231"/>
        <end position="1269"/>
    </location>
</feature>
<evidence type="ECO:0000313" key="5">
    <source>
        <dbReference type="EMBL" id="JAP43138.1"/>
    </source>
</evidence>
<dbReference type="InterPro" id="IPR000409">
    <property type="entry name" value="BEACH_dom"/>
</dbReference>
<dbReference type="SMART" id="SM00320">
    <property type="entry name" value="WD40"/>
    <property type="match status" value="3"/>
</dbReference>
<dbReference type="EMBL" id="GEEE01020087">
    <property type="protein sequence ID" value="JAP43138.1"/>
    <property type="molecule type" value="Transcribed_RNA"/>
</dbReference>
<dbReference type="Gene3D" id="1.10.1540.10">
    <property type="entry name" value="BEACH domain"/>
    <property type="match status" value="1"/>
</dbReference>
<evidence type="ECO:0000256" key="1">
    <source>
        <dbReference type="ARBA" id="ARBA00004419"/>
    </source>
</evidence>
<accession>A0A0X3NU87</accession>
<evidence type="ECO:0000259" key="4">
    <source>
        <dbReference type="PROSITE" id="PS50197"/>
    </source>
</evidence>
<dbReference type="SUPFAM" id="SSF81837">
    <property type="entry name" value="BEACH domain"/>
    <property type="match status" value="1"/>
</dbReference>
<dbReference type="GO" id="GO:0005776">
    <property type="term" value="C:autophagosome"/>
    <property type="evidence" value="ECO:0007669"/>
    <property type="project" value="UniProtKB-SubCell"/>
</dbReference>
<dbReference type="Pfam" id="PF00400">
    <property type="entry name" value="WD40"/>
    <property type="match status" value="1"/>
</dbReference>
<feature type="repeat" description="WD" evidence="2">
    <location>
        <begin position="1518"/>
        <end position="1559"/>
    </location>
</feature>
<dbReference type="Gene3D" id="2.130.10.10">
    <property type="entry name" value="YVTN repeat-like/Quinoprotein amine dehydrogenase"/>
    <property type="match status" value="2"/>
</dbReference>
<proteinExistence type="predicted"/>
<protein>
    <recommendedName>
        <fullName evidence="4">BEACH domain-containing protein</fullName>
    </recommendedName>
</protein>
<dbReference type="SUPFAM" id="SSF50978">
    <property type="entry name" value="WD40 repeat-like"/>
    <property type="match status" value="1"/>
</dbReference>